<dbReference type="EMBL" id="DXET01000055">
    <property type="protein sequence ID" value="HIX80755.1"/>
    <property type="molecule type" value="Genomic_DNA"/>
</dbReference>
<reference evidence="1" key="1">
    <citation type="journal article" date="2021" name="PeerJ">
        <title>Extensive microbial diversity within the chicken gut microbiome revealed by metagenomics and culture.</title>
        <authorList>
            <person name="Gilroy R."/>
            <person name="Ravi A."/>
            <person name="Getino M."/>
            <person name="Pursley I."/>
            <person name="Horton D.L."/>
            <person name="Alikhan N.F."/>
            <person name="Baker D."/>
            <person name="Gharbi K."/>
            <person name="Hall N."/>
            <person name="Watson M."/>
            <person name="Adriaenssens E.M."/>
            <person name="Foster-Nyarko E."/>
            <person name="Jarju S."/>
            <person name="Secka A."/>
            <person name="Antonio M."/>
            <person name="Oren A."/>
            <person name="Chaudhuri R.R."/>
            <person name="La Ragione R."/>
            <person name="Hildebrand F."/>
            <person name="Pallen M.J."/>
        </authorList>
    </citation>
    <scope>NUCLEOTIDE SEQUENCE</scope>
    <source>
        <strain evidence="1">ChiGjej1B1-14440</strain>
    </source>
</reference>
<evidence type="ECO:0000313" key="1">
    <source>
        <dbReference type="EMBL" id="HIX80755.1"/>
    </source>
</evidence>
<organism evidence="1 2">
    <name type="scientific">Candidatus Erysipelatoclostridium merdavium</name>
    <dbReference type="NCBI Taxonomy" id="2838566"/>
    <lineage>
        <taxon>Bacteria</taxon>
        <taxon>Bacillati</taxon>
        <taxon>Bacillota</taxon>
        <taxon>Erysipelotrichia</taxon>
        <taxon>Erysipelotrichales</taxon>
        <taxon>Erysipelotrichales incertae sedis</taxon>
    </lineage>
</organism>
<feature type="non-terminal residue" evidence="1">
    <location>
        <position position="1"/>
    </location>
</feature>
<name>A0A9D2BL56_9FIRM</name>
<reference evidence="1" key="2">
    <citation type="submission" date="2021-04" db="EMBL/GenBank/DDBJ databases">
        <authorList>
            <person name="Gilroy R."/>
        </authorList>
    </citation>
    <scope>NUCLEOTIDE SEQUENCE</scope>
    <source>
        <strain evidence="1">ChiGjej1B1-14440</strain>
    </source>
</reference>
<protein>
    <submittedName>
        <fullName evidence="1">Uncharacterized protein</fullName>
    </submittedName>
</protein>
<comment type="caution">
    <text evidence="1">The sequence shown here is derived from an EMBL/GenBank/DDBJ whole genome shotgun (WGS) entry which is preliminary data.</text>
</comment>
<dbReference type="AlphaFoldDB" id="A0A9D2BL56"/>
<sequence length="85" mass="10351">SQYDHTADDYIKKKLSQRKYELYDGTMVQRDWYSAFLLYNYDFQTQDIDKPKCCNEFKKHHERLKTIIKDIRKRGIKINNSGIKI</sequence>
<accession>A0A9D2BL56</accession>
<gene>
    <name evidence="1" type="ORF">H9980_02145</name>
</gene>
<proteinExistence type="predicted"/>
<evidence type="ECO:0000313" key="2">
    <source>
        <dbReference type="Proteomes" id="UP000886724"/>
    </source>
</evidence>
<dbReference type="Proteomes" id="UP000886724">
    <property type="component" value="Unassembled WGS sequence"/>
</dbReference>